<dbReference type="GO" id="GO:0008757">
    <property type="term" value="F:S-adenosylmethionine-dependent methyltransferase activity"/>
    <property type="evidence" value="ECO:0007669"/>
    <property type="project" value="InterPro"/>
</dbReference>
<dbReference type="PANTHER" id="PTHR43861:SF3">
    <property type="entry name" value="PUTATIVE (AFU_ORTHOLOGUE AFUA_2G14390)-RELATED"/>
    <property type="match status" value="1"/>
</dbReference>
<feature type="domain" description="Methyltransferase type 11" evidence="2">
    <location>
        <begin position="105"/>
        <end position="202"/>
    </location>
</feature>
<evidence type="ECO:0000259" key="2">
    <source>
        <dbReference type="Pfam" id="PF08241"/>
    </source>
</evidence>
<dbReference type="SUPFAM" id="SSF53335">
    <property type="entry name" value="S-adenosyl-L-methionine-dependent methyltransferases"/>
    <property type="match status" value="1"/>
</dbReference>
<dbReference type="InterPro" id="IPR013216">
    <property type="entry name" value="Methyltransf_11"/>
</dbReference>
<dbReference type="Proteomes" id="UP000273982">
    <property type="component" value="Chromosome"/>
</dbReference>
<protein>
    <submittedName>
        <fullName evidence="3">Class I SAM-dependent methyltransferase</fullName>
    </submittedName>
</protein>
<name>A0A3G8M7Y4_9HYPH</name>
<evidence type="ECO:0000313" key="3">
    <source>
        <dbReference type="EMBL" id="AZG78083.1"/>
    </source>
</evidence>
<gene>
    <name evidence="3" type="ORF">EHO51_15820</name>
</gene>
<evidence type="ECO:0000256" key="1">
    <source>
        <dbReference type="ARBA" id="ARBA00022679"/>
    </source>
</evidence>
<dbReference type="KEGG" id="mros:EHO51_15820"/>
<dbReference type="PANTHER" id="PTHR43861">
    <property type="entry name" value="TRANS-ACONITATE 2-METHYLTRANSFERASE-RELATED"/>
    <property type="match status" value="1"/>
</dbReference>
<dbReference type="GO" id="GO:0032259">
    <property type="term" value="P:methylation"/>
    <property type="evidence" value="ECO:0007669"/>
    <property type="project" value="UniProtKB-KW"/>
</dbReference>
<sequence>MFSFVLEIVAEAEKKAAGGATLTHVLPPLRKLGLDDFGLLFLSMPNSLWPNLSRILPRMADKNVQERFTGSSGIELFRQTAIFVRQLENNFVRESRTSLRDKQILDFGCGYGRLIRMMYYFSSPSQLIAVDAEETPLRICKDDGVEAHFVNTKHIPTSIPIRDGSVDLAYAYSVFTHLPKYAAEACLNAVKAALKPGGLFVVTVCPVELWTQGGIAERGEAQALIRQHNVEGFAHRPHEIHKHYGWSTVKFDFFHQCGWSVVGYDTSLTAPLQVILTLRRT</sequence>
<proteinExistence type="predicted"/>
<keyword evidence="1 3" id="KW-0808">Transferase</keyword>
<dbReference type="EMBL" id="CP034086">
    <property type="protein sequence ID" value="AZG78083.1"/>
    <property type="molecule type" value="Genomic_DNA"/>
</dbReference>
<dbReference type="Pfam" id="PF08241">
    <property type="entry name" value="Methyltransf_11"/>
    <property type="match status" value="1"/>
</dbReference>
<dbReference type="Gene3D" id="3.40.50.150">
    <property type="entry name" value="Vaccinia Virus protein VP39"/>
    <property type="match status" value="1"/>
</dbReference>
<evidence type="ECO:0000313" key="4">
    <source>
        <dbReference type="Proteomes" id="UP000273982"/>
    </source>
</evidence>
<dbReference type="InterPro" id="IPR029063">
    <property type="entry name" value="SAM-dependent_MTases_sf"/>
</dbReference>
<dbReference type="AlphaFoldDB" id="A0A3G8M7Y4"/>
<organism evidence="3 4">
    <name type="scientific">Methylocystis rosea</name>
    <dbReference type="NCBI Taxonomy" id="173366"/>
    <lineage>
        <taxon>Bacteria</taxon>
        <taxon>Pseudomonadati</taxon>
        <taxon>Pseudomonadota</taxon>
        <taxon>Alphaproteobacteria</taxon>
        <taxon>Hyphomicrobiales</taxon>
        <taxon>Methylocystaceae</taxon>
        <taxon>Methylocystis</taxon>
    </lineage>
</organism>
<dbReference type="RefSeq" id="WP_124739687.1">
    <property type="nucleotide sequence ID" value="NZ_CP034086.1"/>
</dbReference>
<keyword evidence="3" id="KW-0489">Methyltransferase</keyword>
<accession>A0A3G8M7Y4</accession>
<dbReference type="CDD" id="cd02440">
    <property type="entry name" value="AdoMet_MTases"/>
    <property type="match status" value="1"/>
</dbReference>
<reference evidence="3 4" key="1">
    <citation type="submission" date="2018-11" db="EMBL/GenBank/DDBJ databases">
        <title>Genome squencing of methanotrophic bacteria isolated from alkaline groundwater in Korea.</title>
        <authorList>
            <person name="Nguyen L.N."/>
        </authorList>
    </citation>
    <scope>NUCLEOTIDE SEQUENCE [LARGE SCALE GENOMIC DNA]</scope>
    <source>
        <strain evidence="3 4">GW6</strain>
    </source>
</reference>